<accession>X1NJ95</accession>
<protein>
    <submittedName>
        <fullName evidence="1">Uncharacterized protein</fullName>
    </submittedName>
</protein>
<reference evidence="1" key="1">
    <citation type="journal article" date="2014" name="Front. Microbiol.">
        <title>High frequency of phylogenetically diverse reductive dehalogenase-homologous genes in deep subseafloor sedimentary metagenomes.</title>
        <authorList>
            <person name="Kawai M."/>
            <person name="Futagami T."/>
            <person name="Toyoda A."/>
            <person name="Takaki Y."/>
            <person name="Nishi S."/>
            <person name="Hori S."/>
            <person name="Arai W."/>
            <person name="Tsubouchi T."/>
            <person name="Morono Y."/>
            <person name="Uchiyama I."/>
            <person name="Ito T."/>
            <person name="Fujiyama A."/>
            <person name="Inagaki F."/>
            <person name="Takami H."/>
        </authorList>
    </citation>
    <scope>NUCLEOTIDE SEQUENCE</scope>
    <source>
        <strain evidence="1">Expedition CK06-06</strain>
    </source>
</reference>
<evidence type="ECO:0000313" key="1">
    <source>
        <dbReference type="EMBL" id="GAI43653.1"/>
    </source>
</evidence>
<proteinExistence type="predicted"/>
<dbReference type="Pfam" id="PF13489">
    <property type="entry name" value="Methyltransf_23"/>
    <property type="match status" value="1"/>
</dbReference>
<organism evidence="1">
    <name type="scientific">marine sediment metagenome</name>
    <dbReference type="NCBI Taxonomy" id="412755"/>
    <lineage>
        <taxon>unclassified sequences</taxon>
        <taxon>metagenomes</taxon>
        <taxon>ecological metagenomes</taxon>
    </lineage>
</organism>
<sequence>MNKSINDIRREIDEYDKLRKIRNIHNTVLSLIKDMQKGKLLDMGCGSGILANDISCLGFDVSVCDYNIDIVSKVYPHLKCKSLDLNKDVLYADDEFDYVTVIGVVEHLENPKYTEP</sequence>
<dbReference type="SUPFAM" id="SSF53335">
    <property type="entry name" value="S-adenosyl-L-methionine-dependent methyltransferases"/>
    <property type="match status" value="1"/>
</dbReference>
<dbReference type="EMBL" id="BARV01026677">
    <property type="protein sequence ID" value="GAI43653.1"/>
    <property type="molecule type" value="Genomic_DNA"/>
</dbReference>
<dbReference type="CDD" id="cd02440">
    <property type="entry name" value="AdoMet_MTases"/>
    <property type="match status" value="1"/>
</dbReference>
<dbReference type="Gene3D" id="3.40.50.150">
    <property type="entry name" value="Vaccinia Virus protein VP39"/>
    <property type="match status" value="1"/>
</dbReference>
<dbReference type="InterPro" id="IPR029063">
    <property type="entry name" value="SAM-dependent_MTases_sf"/>
</dbReference>
<gene>
    <name evidence="1" type="ORF">S06H3_43065</name>
</gene>
<comment type="caution">
    <text evidence="1">The sequence shown here is derived from an EMBL/GenBank/DDBJ whole genome shotgun (WGS) entry which is preliminary data.</text>
</comment>
<dbReference type="AlphaFoldDB" id="X1NJ95"/>
<name>X1NJ95_9ZZZZ</name>